<dbReference type="PANTHER" id="PTHR15337:SF11">
    <property type="entry name" value="THIOREDOXIN DOMAIN-CONTAINING PROTEIN"/>
    <property type="match status" value="1"/>
</dbReference>
<dbReference type="Proteomes" id="UP000472263">
    <property type="component" value="Chromosome 21"/>
</dbReference>
<reference evidence="4" key="2">
    <citation type="submission" date="2025-08" db="UniProtKB">
        <authorList>
            <consortium name="Ensembl"/>
        </authorList>
    </citation>
    <scope>IDENTIFICATION</scope>
</reference>
<dbReference type="InterPro" id="IPR036249">
    <property type="entry name" value="Thioredoxin-like_sf"/>
</dbReference>
<protein>
    <submittedName>
        <fullName evidence="4">Anterior gradient 1</fullName>
    </submittedName>
</protein>
<reference evidence="4" key="1">
    <citation type="submission" date="2019-06" db="EMBL/GenBank/DDBJ databases">
        <authorList>
            <consortium name="Wellcome Sanger Institute Data Sharing"/>
        </authorList>
    </citation>
    <scope>NUCLEOTIDE SEQUENCE [LARGE SCALE GENOMIC DNA]</scope>
</reference>
<dbReference type="InterPro" id="IPR051099">
    <property type="entry name" value="AGR/TXD"/>
</dbReference>
<evidence type="ECO:0000313" key="5">
    <source>
        <dbReference type="Proteomes" id="UP000472263"/>
    </source>
</evidence>
<dbReference type="GO" id="GO:0005783">
    <property type="term" value="C:endoplasmic reticulum"/>
    <property type="evidence" value="ECO:0007669"/>
    <property type="project" value="TreeGrafter"/>
</dbReference>
<accession>A0A667Z7Q3</accession>
<dbReference type="SUPFAM" id="SSF52833">
    <property type="entry name" value="Thioredoxin-like"/>
    <property type="match status" value="1"/>
</dbReference>
<keyword evidence="1 3" id="KW-0732">Signal</keyword>
<evidence type="ECO:0000256" key="2">
    <source>
        <dbReference type="ARBA" id="ARBA00038124"/>
    </source>
</evidence>
<feature type="signal peptide" evidence="3">
    <location>
        <begin position="1"/>
        <end position="18"/>
    </location>
</feature>
<proteinExistence type="inferred from homology"/>
<evidence type="ECO:0000256" key="3">
    <source>
        <dbReference type="SAM" id="SignalP"/>
    </source>
</evidence>
<dbReference type="Pfam" id="PF13899">
    <property type="entry name" value="Thioredoxin_7"/>
    <property type="match status" value="1"/>
</dbReference>
<reference evidence="4" key="3">
    <citation type="submission" date="2025-09" db="UniProtKB">
        <authorList>
            <consortium name="Ensembl"/>
        </authorList>
    </citation>
    <scope>IDENTIFICATION</scope>
</reference>
<keyword evidence="5" id="KW-1185">Reference proteome</keyword>
<dbReference type="PANTHER" id="PTHR15337">
    <property type="entry name" value="ANTERIOR GRADIENT PROTEIN-RELATED"/>
    <property type="match status" value="1"/>
</dbReference>
<feature type="chain" id="PRO_5025690086" evidence="3">
    <location>
        <begin position="19"/>
        <end position="177"/>
    </location>
</feature>
<evidence type="ECO:0000313" key="4">
    <source>
        <dbReference type="Ensembl" id="ENSMMDP00005031984.1"/>
    </source>
</evidence>
<dbReference type="InParanoid" id="A0A667Z7Q3"/>
<gene>
    <name evidence="4" type="primary">LOC115379986</name>
</gene>
<organism evidence="4 5">
    <name type="scientific">Myripristis murdjan</name>
    <name type="common">pinecone soldierfish</name>
    <dbReference type="NCBI Taxonomy" id="586833"/>
    <lineage>
        <taxon>Eukaryota</taxon>
        <taxon>Metazoa</taxon>
        <taxon>Chordata</taxon>
        <taxon>Craniata</taxon>
        <taxon>Vertebrata</taxon>
        <taxon>Euteleostomi</taxon>
        <taxon>Actinopterygii</taxon>
        <taxon>Neopterygii</taxon>
        <taxon>Teleostei</taxon>
        <taxon>Neoteleostei</taxon>
        <taxon>Acanthomorphata</taxon>
        <taxon>Holocentriformes</taxon>
        <taxon>Holocentridae</taxon>
        <taxon>Myripristis</taxon>
    </lineage>
</organism>
<dbReference type="FunFam" id="3.40.30.10:FF:000036">
    <property type="entry name" value="anterior gradient protein 2 homolog"/>
    <property type="match status" value="1"/>
</dbReference>
<comment type="similarity">
    <text evidence="2">Belongs to the AGR family.</text>
</comment>
<dbReference type="GeneTree" id="ENSGT00530000063273"/>
<dbReference type="Ensembl" id="ENSMMDT00005032704.1">
    <property type="protein sequence ID" value="ENSMMDP00005031984.1"/>
    <property type="gene ID" value="ENSMMDG00005015089.1"/>
</dbReference>
<name>A0A667Z7Q3_9TELE</name>
<dbReference type="GO" id="GO:0031101">
    <property type="term" value="P:fin regeneration"/>
    <property type="evidence" value="ECO:0007669"/>
    <property type="project" value="Ensembl"/>
</dbReference>
<evidence type="ECO:0000256" key="1">
    <source>
        <dbReference type="ARBA" id="ARBA00022729"/>
    </source>
</evidence>
<dbReference type="Gene3D" id="3.40.30.10">
    <property type="entry name" value="Glutaredoxin"/>
    <property type="match status" value="1"/>
</dbReference>
<dbReference type="AlphaFoldDB" id="A0A667Z7Q3"/>
<sequence length="177" mass="20528">MPRWFLYLLLLTCARVVALNKEKVKPQKVKALSFLLIGWGDNITWAQTYEEALSKMIESQKPLMVIHHQEDCPHSQALKKVFAVSKSIQKMAKEDFIMLNLVHETIDKNLAPDGNYVPRILFVDPSMTVRTDIIGRYSNHLYTYEPKDLVLCEWPFTISNEGLGERGNEEYTDRQQL</sequence>